<proteinExistence type="predicted"/>
<keyword evidence="3" id="KW-1185">Reference proteome</keyword>
<reference evidence="2 3" key="2">
    <citation type="submission" date="2024-07" db="EMBL/GenBank/DDBJ databases">
        <authorList>
            <person name="Akdeniz Z."/>
        </authorList>
    </citation>
    <scope>NUCLEOTIDE SEQUENCE [LARGE SCALE GENOMIC DNA]</scope>
</reference>
<sequence length="131" mass="15546">MQVVAYVEDLRLESNFIQNFEPIAQLDNANKYWITNQLTPSDEDYMRSYNCTLPAVKNFVEQNRTESSQNKLMLINKYQNDVTDEYKLSIQNEEQLNTIQFTDILKVTDLEVINCQTIIFDDYPKFLMRLN</sequence>
<evidence type="ECO:0000313" key="2">
    <source>
        <dbReference type="EMBL" id="CAL6104355.1"/>
    </source>
</evidence>
<reference evidence="1" key="1">
    <citation type="submission" date="2023-06" db="EMBL/GenBank/DDBJ databases">
        <authorList>
            <person name="Kurt Z."/>
        </authorList>
    </citation>
    <scope>NUCLEOTIDE SEQUENCE</scope>
</reference>
<name>A0AA86P858_9EUKA</name>
<accession>A0AA86P858</accession>
<gene>
    <name evidence="1" type="ORF">HINF_LOCUS21469</name>
    <name evidence="2" type="ORF">HINF_LOCUS72744</name>
</gene>
<evidence type="ECO:0000313" key="1">
    <source>
        <dbReference type="EMBL" id="CAI9933824.1"/>
    </source>
</evidence>
<dbReference type="Proteomes" id="UP001642409">
    <property type="component" value="Unassembled WGS sequence"/>
</dbReference>
<protein>
    <submittedName>
        <fullName evidence="2">Hypothetical_protein</fullName>
    </submittedName>
</protein>
<dbReference type="EMBL" id="CAXDID020000581">
    <property type="protein sequence ID" value="CAL6104355.1"/>
    <property type="molecule type" value="Genomic_DNA"/>
</dbReference>
<dbReference type="AlphaFoldDB" id="A0AA86P858"/>
<organism evidence="1">
    <name type="scientific">Hexamita inflata</name>
    <dbReference type="NCBI Taxonomy" id="28002"/>
    <lineage>
        <taxon>Eukaryota</taxon>
        <taxon>Metamonada</taxon>
        <taxon>Diplomonadida</taxon>
        <taxon>Hexamitidae</taxon>
        <taxon>Hexamitinae</taxon>
        <taxon>Hexamita</taxon>
    </lineage>
</organism>
<dbReference type="EMBL" id="CATOUU010000549">
    <property type="protein sequence ID" value="CAI9933824.1"/>
    <property type="molecule type" value="Genomic_DNA"/>
</dbReference>
<comment type="caution">
    <text evidence="1">The sequence shown here is derived from an EMBL/GenBank/DDBJ whole genome shotgun (WGS) entry which is preliminary data.</text>
</comment>
<evidence type="ECO:0000313" key="3">
    <source>
        <dbReference type="Proteomes" id="UP001642409"/>
    </source>
</evidence>